<dbReference type="GO" id="GO:0004190">
    <property type="term" value="F:aspartic-type endopeptidase activity"/>
    <property type="evidence" value="ECO:0007669"/>
    <property type="project" value="InterPro"/>
</dbReference>
<dbReference type="Proteomes" id="UP000599109">
    <property type="component" value="Unassembled WGS sequence"/>
</dbReference>
<accession>A0A936Z274</accession>
<comment type="caution">
    <text evidence="1">The sequence shown here is derived from an EMBL/GenBank/DDBJ whole genome shotgun (WGS) entry which is preliminary data.</text>
</comment>
<dbReference type="EMBL" id="JAEQNE010000003">
    <property type="protein sequence ID" value="MBL0392365.1"/>
    <property type="molecule type" value="Genomic_DNA"/>
</dbReference>
<dbReference type="SUPFAM" id="SSF69917">
    <property type="entry name" value="OMPT-like"/>
    <property type="match status" value="1"/>
</dbReference>
<gene>
    <name evidence="1" type="ORF">JJ685_14595</name>
</gene>
<keyword evidence="2" id="KW-1185">Reference proteome</keyword>
<dbReference type="AlphaFoldDB" id="A0A936Z274"/>
<dbReference type="InterPro" id="IPR020080">
    <property type="entry name" value="OM_adhesin/peptidase_omptin"/>
</dbReference>
<reference evidence="1 2" key="1">
    <citation type="journal article" date="2017" name="Int. J. Syst. Evol. Microbiol.">
        <title>Ramlibacter monticola sp. nov., isolated from forest soil.</title>
        <authorList>
            <person name="Chaudhary D.K."/>
            <person name="Kim J."/>
        </authorList>
    </citation>
    <scope>NUCLEOTIDE SEQUENCE [LARGE SCALE GENOMIC DNA]</scope>
    <source>
        <strain evidence="1 2">KACC 19175</strain>
    </source>
</reference>
<proteinExistence type="predicted"/>
<evidence type="ECO:0008006" key="3">
    <source>
        <dbReference type="Google" id="ProtNLM"/>
    </source>
</evidence>
<evidence type="ECO:0000313" key="2">
    <source>
        <dbReference type="Proteomes" id="UP000599109"/>
    </source>
</evidence>
<organism evidence="1 2">
    <name type="scientific">Ramlibacter monticola</name>
    <dbReference type="NCBI Taxonomy" id="1926872"/>
    <lineage>
        <taxon>Bacteria</taxon>
        <taxon>Pseudomonadati</taxon>
        <taxon>Pseudomonadota</taxon>
        <taxon>Betaproteobacteria</taxon>
        <taxon>Burkholderiales</taxon>
        <taxon>Comamonadaceae</taxon>
        <taxon>Ramlibacter</taxon>
    </lineage>
</organism>
<sequence>MGVSSRTLVIGMLGIASAAGIHAQALTPAQGLLNDRFIFSAGLFLVGTDISASLNGQSTTNPAIDFNETVGRDNNATRGRIDAMWRFAPKHVARFVYFNYNATKSRVIDRDITFGDTTFNAGGNFSANTKFSVYELDYEYAFLKRPDYEVAASFGVHFTDLKLNLSGTGTVTGPGGSTTASGSVSKESDLPMPLPVIGVRGGWAVSPQVFLDARLQFFQLSSNGYDGHWSDAHVGATWMFTRHWGVGLGYDWFTTKVDVTRTSFNGNLKLGYSGLQAFVTGTF</sequence>
<dbReference type="RefSeq" id="WP_201674996.1">
    <property type="nucleotide sequence ID" value="NZ_JAEQNE010000003.1"/>
</dbReference>
<evidence type="ECO:0000313" key="1">
    <source>
        <dbReference type="EMBL" id="MBL0392365.1"/>
    </source>
</evidence>
<name>A0A936Z274_9BURK</name>
<protein>
    <recommendedName>
        <fullName evidence="3">Outer membrane protein beta-barrel domain-containing protein</fullName>
    </recommendedName>
</protein>